<keyword evidence="3" id="KW-1185">Reference proteome</keyword>
<name>A0A6A4HVU4_9AGAR</name>
<sequence>LYNKNASFVYSPAFTSPVLDLLAAKPEERIIDFGCGSGELSVVIEKIVKEKKRYLAAVDFSESIIFIDKAKAQGLPEAFVCDIRDLTFPASYTGPREEVDAVFTNAALHWCKRDPSGVIKSAKRILKYCW</sequence>
<feature type="non-terminal residue" evidence="2">
    <location>
        <position position="1"/>
    </location>
</feature>
<dbReference type="OrthoDB" id="10017101at2759"/>
<reference evidence="2" key="1">
    <citation type="journal article" date="2019" name="Environ. Microbiol.">
        <title>Fungal ecological strategies reflected in gene transcription - a case study of two litter decomposers.</title>
        <authorList>
            <person name="Barbi F."/>
            <person name="Kohler A."/>
            <person name="Barry K."/>
            <person name="Baskaran P."/>
            <person name="Daum C."/>
            <person name="Fauchery L."/>
            <person name="Ihrmark K."/>
            <person name="Kuo A."/>
            <person name="LaButti K."/>
            <person name="Lipzen A."/>
            <person name="Morin E."/>
            <person name="Grigoriev I.V."/>
            <person name="Henrissat B."/>
            <person name="Lindahl B."/>
            <person name="Martin F."/>
        </authorList>
    </citation>
    <scope>NUCLEOTIDE SEQUENCE</scope>
    <source>
        <strain evidence="2">JB14</strain>
    </source>
</reference>
<dbReference type="CDD" id="cd02440">
    <property type="entry name" value="AdoMet_MTases"/>
    <property type="match status" value="1"/>
</dbReference>
<dbReference type="GO" id="GO:0032259">
    <property type="term" value="P:methylation"/>
    <property type="evidence" value="ECO:0007669"/>
    <property type="project" value="UniProtKB-KW"/>
</dbReference>
<evidence type="ECO:0000313" key="3">
    <source>
        <dbReference type="Proteomes" id="UP000799118"/>
    </source>
</evidence>
<dbReference type="InterPro" id="IPR029063">
    <property type="entry name" value="SAM-dependent_MTases_sf"/>
</dbReference>
<dbReference type="Gene3D" id="3.40.50.150">
    <property type="entry name" value="Vaccinia Virus protein VP39"/>
    <property type="match status" value="1"/>
</dbReference>
<dbReference type="EMBL" id="ML769436">
    <property type="protein sequence ID" value="KAE9402326.1"/>
    <property type="molecule type" value="Genomic_DNA"/>
</dbReference>
<keyword evidence="2" id="KW-0489">Methyltransferase</keyword>
<dbReference type="Proteomes" id="UP000799118">
    <property type="component" value="Unassembled WGS sequence"/>
</dbReference>
<dbReference type="Pfam" id="PF08241">
    <property type="entry name" value="Methyltransf_11"/>
    <property type="match status" value="1"/>
</dbReference>
<dbReference type="SUPFAM" id="SSF53335">
    <property type="entry name" value="S-adenosyl-L-methionine-dependent methyltransferases"/>
    <property type="match status" value="1"/>
</dbReference>
<organism evidence="2 3">
    <name type="scientific">Gymnopus androsaceus JB14</name>
    <dbReference type="NCBI Taxonomy" id="1447944"/>
    <lineage>
        <taxon>Eukaryota</taxon>
        <taxon>Fungi</taxon>
        <taxon>Dikarya</taxon>
        <taxon>Basidiomycota</taxon>
        <taxon>Agaricomycotina</taxon>
        <taxon>Agaricomycetes</taxon>
        <taxon>Agaricomycetidae</taxon>
        <taxon>Agaricales</taxon>
        <taxon>Marasmiineae</taxon>
        <taxon>Omphalotaceae</taxon>
        <taxon>Gymnopus</taxon>
    </lineage>
</organism>
<gene>
    <name evidence="2" type="ORF">BT96DRAFT_1087777</name>
</gene>
<keyword evidence="2" id="KW-0808">Transferase</keyword>
<evidence type="ECO:0000313" key="2">
    <source>
        <dbReference type="EMBL" id="KAE9402326.1"/>
    </source>
</evidence>
<dbReference type="GO" id="GO:0008757">
    <property type="term" value="F:S-adenosylmethionine-dependent methyltransferase activity"/>
    <property type="evidence" value="ECO:0007669"/>
    <property type="project" value="InterPro"/>
</dbReference>
<accession>A0A6A4HVU4</accession>
<dbReference type="InterPro" id="IPR013216">
    <property type="entry name" value="Methyltransf_11"/>
</dbReference>
<protein>
    <submittedName>
        <fullName evidence="2">S-adenosyl-L-methionine-dependent methyltransferase</fullName>
    </submittedName>
</protein>
<feature type="domain" description="Methyltransferase type 11" evidence="1">
    <location>
        <begin position="32"/>
        <end position="127"/>
    </location>
</feature>
<dbReference type="AlphaFoldDB" id="A0A6A4HVU4"/>
<evidence type="ECO:0000259" key="1">
    <source>
        <dbReference type="Pfam" id="PF08241"/>
    </source>
</evidence>
<proteinExistence type="predicted"/>